<evidence type="ECO:0000256" key="9">
    <source>
        <dbReference type="SAM" id="Phobius"/>
    </source>
</evidence>
<comment type="subcellular location">
    <subcellularLocation>
        <location evidence="1">Membrane</location>
        <topology evidence="1">Multi-pass membrane protein</topology>
    </subcellularLocation>
</comment>
<evidence type="ECO:0000256" key="4">
    <source>
        <dbReference type="ARBA" id="ARBA00022989"/>
    </source>
</evidence>
<dbReference type="InterPro" id="IPR012506">
    <property type="entry name" value="TMEM86B-like"/>
</dbReference>
<evidence type="ECO:0000313" key="10">
    <source>
        <dbReference type="WBParaSite" id="maker-PairedContig_53-snap-gene-1.15-mRNA-1"/>
    </source>
</evidence>
<feature type="transmembrane region" description="Helical" evidence="9">
    <location>
        <begin position="190"/>
        <end position="207"/>
    </location>
</feature>
<feature type="transmembrane region" description="Helical" evidence="9">
    <location>
        <begin position="124"/>
        <end position="149"/>
    </location>
</feature>
<evidence type="ECO:0000256" key="8">
    <source>
        <dbReference type="ARBA" id="ARBA00049560"/>
    </source>
</evidence>
<comment type="similarity">
    <text evidence="2">Belongs to the TMEM86 family.</text>
</comment>
<evidence type="ECO:0000256" key="3">
    <source>
        <dbReference type="ARBA" id="ARBA00022692"/>
    </source>
</evidence>
<comment type="catalytic activity">
    <reaction evidence="7">
        <text>a 1-O-(1Z-alkenyl)-sn-glycero-3-phosphoethanolamine + H2O = a 2,3-saturated aldehyde + sn-glycero-3-phosphoethanolamine</text>
        <dbReference type="Rhea" id="RHEA:16905"/>
        <dbReference type="ChEBI" id="CHEBI:15377"/>
        <dbReference type="ChEBI" id="CHEBI:73359"/>
        <dbReference type="ChEBI" id="CHEBI:77288"/>
        <dbReference type="ChEBI" id="CHEBI:143890"/>
        <dbReference type="EC" id="3.3.2.2"/>
    </reaction>
</comment>
<keyword evidence="4 9" id="KW-1133">Transmembrane helix</keyword>
<sequence length="241" mass="27389">MSSLPVLNSTHVLIIYGGLCGLLYIETDGFRREASYVNIMPTLSLTILALTLRMKRKTKLFTSLTFFVFGMYNLLTKVSRKSNLPLGVYLNSSQWHNKLQIVCGLFTIAHILYISSFTLSIRRLWLGCAVVVTTYVIAFLYVCFVDLFWSIPILILNLSLHFIILGISLIAAGSIWHYGSEREDVREASLLRFLGLLSFMAFASLLLHDRFGSRINGFNYISTVLFYIGQPLLFVANQRTF</sequence>
<reference evidence="10" key="1">
    <citation type="submission" date="2016-11" db="UniProtKB">
        <authorList>
            <consortium name="WormBaseParasite"/>
        </authorList>
    </citation>
    <scope>IDENTIFICATION</scope>
    <source>
        <strain evidence="10">pt0022</strain>
    </source>
</reference>
<dbReference type="EC" id="3.3.2.2" evidence="6"/>
<dbReference type="AlphaFoldDB" id="A0A1I8EUI4"/>
<keyword evidence="5 9" id="KW-0472">Membrane</keyword>
<dbReference type="STRING" id="6293.A0A1I8EUI4"/>
<feature type="transmembrane region" description="Helical" evidence="9">
    <location>
        <begin position="60"/>
        <end position="79"/>
    </location>
</feature>
<evidence type="ECO:0000256" key="5">
    <source>
        <dbReference type="ARBA" id="ARBA00023136"/>
    </source>
</evidence>
<dbReference type="WBParaSite" id="maker-PairedContig_53-snap-gene-1.15-mRNA-1">
    <property type="protein sequence ID" value="maker-PairedContig_53-snap-gene-1.15-mRNA-1"/>
    <property type="gene ID" value="maker-PairedContig_53-snap-gene-1.15"/>
</dbReference>
<dbReference type="GO" id="GO:0047408">
    <property type="term" value="F:alkenylglycerophosphocholine hydrolase activity"/>
    <property type="evidence" value="ECO:0007669"/>
    <property type="project" value="UniProtKB-EC"/>
</dbReference>
<proteinExistence type="inferred from homology"/>
<feature type="transmembrane region" description="Helical" evidence="9">
    <location>
        <begin position="6"/>
        <end position="25"/>
    </location>
</feature>
<evidence type="ECO:0000256" key="6">
    <source>
        <dbReference type="ARBA" id="ARBA00035673"/>
    </source>
</evidence>
<evidence type="ECO:0000256" key="7">
    <source>
        <dbReference type="ARBA" id="ARBA00049458"/>
    </source>
</evidence>
<dbReference type="GO" id="GO:0016020">
    <property type="term" value="C:membrane"/>
    <property type="evidence" value="ECO:0007669"/>
    <property type="project" value="UniProtKB-SubCell"/>
</dbReference>
<protein>
    <recommendedName>
        <fullName evidence="6">lysoplasmalogenase</fullName>
        <ecNumber evidence="6">3.3.2.2</ecNumber>
    </recommendedName>
</protein>
<accession>A0A1I8EUI4</accession>
<dbReference type="Pfam" id="PF07947">
    <property type="entry name" value="YhhN"/>
    <property type="match status" value="1"/>
</dbReference>
<name>A0A1I8EUI4_WUCBA</name>
<feature type="transmembrane region" description="Helical" evidence="9">
    <location>
        <begin position="155"/>
        <end position="178"/>
    </location>
</feature>
<keyword evidence="3 9" id="KW-0812">Transmembrane</keyword>
<comment type="catalytic activity">
    <reaction evidence="8">
        <text>a 1-O-(1Z-alkenyl)-sn-glycero-3-phosphocholine + H2O = a 2,3-saturated aldehyde + sn-glycerol 3-phosphocholine</text>
        <dbReference type="Rhea" id="RHEA:22544"/>
        <dbReference type="ChEBI" id="CHEBI:15377"/>
        <dbReference type="ChEBI" id="CHEBI:16870"/>
        <dbReference type="ChEBI" id="CHEBI:73359"/>
        <dbReference type="ChEBI" id="CHEBI:77287"/>
        <dbReference type="EC" id="3.3.2.2"/>
    </reaction>
</comment>
<evidence type="ECO:0000256" key="1">
    <source>
        <dbReference type="ARBA" id="ARBA00004141"/>
    </source>
</evidence>
<organism evidence="10">
    <name type="scientific">Wuchereria bancrofti</name>
    <dbReference type="NCBI Taxonomy" id="6293"/>
    <lineage>
        <taxon>Eukaryota</taxon>
        <taxon>Metazoa</taxon>
        <taxon>Ecdysozoa</taxon>
        <taxon>Nematoda</taxon>
        <taxon>Chromadorea</taxon>
        <taxon>Rhabditida</taxon>
        <taxon>Spirurina</taxon>
        <taxon>Spiruromorpha</taxon>
        <taxon>Filarioidea</taxon>
        <taxon>Onchocercidae</taxon>
        <taxon>Wuchereria</taxon>
    </lineage>
</organism>
<feature type="transmembrane region" description="Helical" evidence="9">
    <location>
        <begin position="219"/>
        <end position="236"/>
    </location>
</feature>
<feature type="transmembrane region" description="Helical" evidence="9">
    <location>
        <begin position="99"/>
        <end position="117"/>
    </location>
</feature>
<evidence type="ECO:0000256" key="2">
    <source>
        <dbReference type="ARBA" id="ARBA00007375"/>
    </source>
</evidence>